<dbReference type="GO" id="GO:0006355">
    <property type="term" value="P:regulation of DNA-templated transcription"/>
    <property type="evidence" value="ECO:0007669"/>
    <property type="project" value="InterPro"/>
</dbReference>
<dbReference type="InterPro" id="IPR016032">
    <property type="entry name" value="Sig_transdc_resp-reg_C-effctor"/>
</dbReference>
<dbReference type="SUPFAM" id="SSF54427">
    <property type="entry name" value="NTF2-like"/>
    <property type="match status" value="1"/>
</dbReference>
<dbReference type="eggNOG" id="COG2197">
    <property type="taxonomic scope" value="Bacteria"/>
</dbReference>
<dbReference type="Pfam" id="PF00196">
    <property type="entry name" value="GerE"/>
    <property type="match status" value="1"/>
</dbReference>
<dbReference type="InterPro" id="IPR009959">
    <property type="entry name" value="Cyclase_SnoaL-like"/>
</dbReference>
<dbReference type="STRING" id="318161.Sden_0305"/>
<keyword evidence="3" id="KW-1185">Reference proteome</keyword>
<dbReference type="GO" id="GO:0003677">
    <property type="term" value="F:DNA binding"/>
    <property type="evidence" value="ECO:0007669"/>
    <property type="project" value="InterPro"/>
</dbReference>
<feature type="domain" description="HTH luxR-type" evidence="1">
    <location>
        <begin position="165"/>
        <end position="222"/>
    </location>
</feature>
<dbReference type="InterPro" id="IPR032710">
    <property type="entry name" value="NTF2-like_dom_sf"/>
</dbReference>
<dbReference type="Gene3D" id="1.10.10.10">
    <property type="entry name" value="Winged helix-like DNA-binding domain superfamily/Winged helix DNA-binding domain"/>
    <property type="match status" value="1"/>
</dbReference>
<gene>
    <name evidence="2" type="ordered locus">Sden_0305</name>
</gene>
<dbReference type="SMART" id="SM00421">
    <property type="entry name" value="HTH_LUXR"/>
    <property type="match status" value="1"/>
</dbReference>
<organism evidence="2 3">
    <name type="scientific">Shewanella denitrificans (strain OS217 / ATCC BAA-1090 / DSM 15013)</name>
    <dbReference type="NCBI Taxonomy" id="318161"/>
    <lineage>
        <taxon>Bacteria</taxon>
        <taxon>Pseudomonadati</taxon>
        <taxon>Pseudomonadota</taxon>
        <taxon>Gammaproteobacteria</taxon>
        <taxon>Alteromonadales</taxon>
        <taxon>Shewanellaceae</taxon>
        <taxon>Shewanella</taxon>
    </lineage>
</organism>
<dbReference type="RefSeq" id="WP_011494767.1">
    <property type="nucleotide sequence ID" value="NC_007954.1"/>
</dbReference>
<dbReference type="HOGENOM" id="CLU_1184661_0_0_6"/>
<evidence type="ECO:0000259" key="1">
    <source>
        <dbReference type="SMART" id="SM00421"/>
    </source>
</evidence>
<sequence length="242" mass="27726">MIIFTHRQTCIRKAQALMELTWNDKTSDHIKDMMTQNTTIESPIKLSVGYESFCDTLKLWYRAFPTLSYTENSVATHNGEVIIEWTAKGRQLGEFLDISATGRPIIYSGITNFVFMQDKVIRYSSKVHIQSIISQLIGTSFDARFGQQESNSTEKLFDVIQQLLSTKLTRRQVECLSLSTLNISVKEIASLLTIESSSVQTHLKRAFDLLQISNKKMFMAYITANNTIEVFIRMGLFLRKKN</sequence>
<accession>Q12SH6</accession>
<protein>
    <recommendedName>
        <fullName evidence="1">HTH luxR-type domain-containing protein</fullName>
    </recommendedName>
</protein>
<dbReference type="OrthoDB" id="129343at2"/>
<dbReference type="InterPro" id="IPR000792">
    <property type="entry name" value="Tscrpt_reg_LuxR_C"/>
</dbReference>
<dbReference type="InterPro" id="IPR036388">
    <property type="entry name" value="WH-like_DNA-bd_sf"/>
</dbReference>
<dbReference type="KEGG" id="sdn:Sden_0305"/>
<dbReference type="AlphaFoldDB" id="Q12SH6"/>
<dbReference type="Gene3D" id="3.10.450.50">
    <property type="match status" value="1"/>
</dbReference>
<dbReference type="GO" id="GO:0030638">
    <property type="term" value="P:polyketide metabolic process"/>
    <property type="evidence" value="ECO:0007669"/>
    <property type="project" value="InterPro"/>
</dbReference>
<proteinExistence type="predicted"/>
<evidence type="ECO:0000313" key="3">
    <source>
        <dbReference type="Proteomes" id="UP000001982"/>
    </source>
</evidence>
<dbReference type="Proteomes" id="UP000001982">
    <property type="component" value="Chromosome"/>
</dbReference>
<dbReference type="SUPFAM" id="SSF46894">
    <property type="entry name" value="C-terminal effector domain of the bipartite response regulators"/>
    <property type="match status" value="1"/>
</dbReference>
<reference evidence="2 3" key="1">
    <citation type="submission" date="2006-03" db="EMBL/GenBank/DDBJ databases">
        <title>Complete sequence of Shewanella denitrificans OS217.</title>
        <authorList>
            <consortium name="US DOE Joint Genome Institute"/>
            <person name="Copeland A."/>
            <person name="Lucas S."/>
            <person name="Lapidus A."/>
            <person name="Barry K."/>
            <person name="Detter J.C."/>
            <person name="Glavina del Rio T."/>
            <person name="Hammon N."/>
            <person name="Israni S."/>
            <person name="Dalin E."/>
            <person name="Tice H."/>
            <person name="Pitluck S."/>
            <person name="Brettin T."/>
            <person name="Bruce D."/>
            <person name="Han C."/>
            <person name="Tapia R."/>
            <person name="Gilna P."/>
            <person name="Kiss H."/>
            <person name="Schmutz J."/>
            <person name="Larimer F."/>
            <person name="Land M."/>
            <person name="Hauser L."/>
            <person name="Kyrpides N."/>
            <person name="Lykidis A."/>
            <person name="Richardson P."/>
        </authorList>
    </citation>
    <scope>NUCLEOTIDE SEQUENCE [LARGE SCALE GENOMIC DNA]</scope>
    <source>
        <strain evidence="3">OS217 / ATCC BAA-1090 / DSM 15013</strain>
    </source>
</reference>
<dbReference type="Pfam" id="PF07366">
    <property type="entry name" value="SnoaL"/>
    <property type="match status" value="1"/>
</dbReference>
<evidence type="ECO:0000313" key="2">
    <source>
        <dbReference type="EMBL" id="ABE53600.1"/>
    </source>
</evidence>
<dbReference type="EMBL" id="CP000302">
    <property type="protein sequence ID" value="ABE53600.1"/>
    <property type="molecule type" value="Genomic_DNA"/>
</dbReference>
<name>Q12SH6_SHEDO</name>